<dbReference type="Gene3D" id="3.30.110.90">
    <property type="entry name" value="Amidohydrolase"/>
    <property type="match status" value="1"/>
</dbReference>
<dbReference type="InterPro" id="IPR051781">
    <property type="entry name" value="Metallo-dep_Hydrolase"/>
</dbReference>
<dbReference type="EMBL" id="CP048222">
    <property type="protein sequence ID" value="QHT70420.1"/>
    <property type="molecule type" value="Genomic_DNA"/>
</dbReference>
<organism evidence="3 4">
    <name type="scientific">Rhodocytophaga rosea</name>
    <dbReference type="NCBI Taxonomy" id="2704465"/>
    <lineage>
        <taxon>Bacteria</taxon>
        <taxon>Pseudomonadati</taxon>
        <taxon>Bacteroidota</taxon>
        <taxon>Cytophagia</taxon>
        <taxon>Cytophagales</taxon>
        <taxon>Rhodocytophagaceae</taxon>
        <taxon>Rhodocytophaga</taxon>
    </lineage>
</organism>
<dbReference type="RefSeq" id="WP_162446398.1">
    <property type="nucleotide sequence ID" value="NZ_CP048222.1"/>
</dbReference>
<dbReference type="AlphaFoldDB" id="A0A6C0GSI2"/>
<dbReference type="Gene3D" id="2.30.40.10">
    <property type="entry name" value="Urease, subunit C, domain 1"/>
    <property type="match status" value="1"/>
</dbReference>
<dbReference type="PANTHER" id="PTHR43135:SF3">
    <property type="entry name" value="ALPHA-D-RIBOSE 1-METHYLPHOSPHONATE 5-TRIPHOSPHATE DIPHOSPHATASE"/>
    <property type="match status" value="1"/>
</dbReference>
<dbReference type="InterPro" id="IPR011059">
    <property type="entry name" value="Metal-dep_hydrolase_composite"/>
</dbReference>
<dbReference type="InterPro" id="IPR006680">
    <property type="entry name" value="Amidohydro-rel"/>
</dbReference>
<accession>A0A6C0GSI2</accession>
<dbReference type="SUPFAM" id="SSF51556">
    <property type="entry name" value="Metallo-dependent hydrolases"/>
    <property type="match status" value="1"/>
</dbReference>
<proteinExistence type="predicted"/>
<feature type="signal peptide" evidence="1">
    <location>
        <begin position="1"/>
        <end position="21"/>
    </location>
</feature>
<protein>
    <submittedName>
        <fullName evidence="3">Amidohydrolase family protein</fullName>
    </submittedName>
</protein>
<keyword evidence="4" id="KW-1185">Reference proteome</keyword>
<evidence type="ECO:0000313" key="4">
    <source>
        <dbReference type="Proteomes" id="UP000480178"/>
    </source>
</evidence>
<dbReference type="Gene3D" id="1.20.58.520">
    <property type="entry name" value="Amidohydrolase"/>
    <property type="match status" value="1"/>
</dbReference>
<evidence type="ECO:0000259" key="2">
    <source>
        <dbReference type="Pfam" id="PF01979"/>
    </source>
</evidence>
<dbReference type="Pfam" id="PF01979">
    <property type="entry name" value="Amidohydro_1"/>
    <property type="match status" value="1"/>
</dbReference>
<name>A0A6C0GSI2_9BACT</name>
<feature type="chain" id="PRO_5025647216" evidence="1">
    <location>
        <begin position="22"/>
        <end position="480"/>
    </location>
</feature>
<dbReference type="SUPFAM" id="SSF51338">
    <property type="entry name" value="Composite domain of metallo-dependent hydrolases"/>
    <property type="match status" value="1"/>
</dbReference>
<dbReference type="KEGG" id="rhoz:GXP67_29080"/>
<keyword evidence="3" id="KW-0378">Hydrolase</keyword>
<sequence>MPYLNSCRLFLCILLFSLTFRCTPSSPPLKEHSPEKKASQKVFAIQQVNVIPMTSGGNILPNATVIIRNERIVSLNGPIPAEAEIIDGKGKWLIPGLIDMHVHVPTDMHFGPARPTQGATLFFDTQDMMTPYIANGVTTIFELTAKAEHFGQRNEIARGDVIGPHMALAALINGGEGSGRVVNTASDGRQAVRSAKAEGYEFIKVYSDLNVETYQAIIDEAKKQGLKTIGHIPNAFKGRLEQAFVPHFGMVAHGEEFSKQTNEYSEGDAQRFAQLAKKNETWLSPTLTTMERILTQVRSLDELRASPLLQYVHPLLQSKWLTANNYNRDTSPERVAHIGQLVDFNVKLVRAFKKAGVPIVVGTDTGVSGVMAGFAVHDEIELLVKAGMTPLEALASATRLPASWLGIDNEVGTIEVGKRADLILLDADPLTDITNTRKIRGVFVNGRWVDRSTSQAMLSGLSKRNQAAKNDYDWNKRRDY</sequence>
<keyword evidence="1" id="KW-0732">Signal</keyword>
<dbReference type="Proteomes" id="UP000480178">
    <property type="component" value="Chromosome"/>
</dbReference>
<gene>
    <name evidence="3" type="ORF">GXP67_29080</name>
</gene>
<evidence type="ECO:0000256" key="1">
    <source>
        <dbReference type="SAM" id="SignalP"/>
    </source>
</evidence>
<dbReference type="PANTHER" id="PTHR43135">
    <property type="entry name" value="ALPHA-D-RIBOSE 1-METHYLPHOSPHONATE 5-TRIPHOSPHATE DIPHOSPHATASE"/>
    <property type="match status" value="1"/>
</dbReference>
<dbReference type="Gene3D" id="3.40.50.10910">
    <property type="entry name" value="Amidohydrolase"/>
    <property type="match status" value="1"/>
</dbReference>
<feature type="domain" description="Amidohydrolase-related" evidence="2">
    <location>
        <begin position="93"/>
        <end position="449"/>
    </location>
</feature>
<dbReference type="GO" id="GO:0016810">
    <property type="term" value="F:hydrolase activity, acting on carbon-nitrogen (but not peptide) bonds"/>
    <property type="evidence" value="ECO:0007669"/>
    <property type="project" value="InterPro"/>
</dbReference>
<evidence type="ECO:0000313" key="3">
    <source>
        <dbReference type="EMBL" id="QHT70420.1"/>
    </source>
</evidence>
<dbReference type="InterPro" id="IPR032466">
    <property type="entry name" value="Metal_Hydrolase"/>
</dbReference>
<reference evidence="3 4" key="1">
    <citation type="submission" date="2020-01" db="EMBL/GenBank/DDBJ databases">
        <authorList>
            <person name="Kim M.K."/>
        </authorList>
    </citation>
    <scope>NUCLEOTIDE SEQUENCE [LARGE SCALE GENOMIC DNA]</scope>
    <source>
        <strain evidence="3 4">172606-1</strain>
    </source>
</reference>